<keyword evidence="2" id="KW-1185">Reference proteome</keyword>
<accession>A0A7D9EGV2</accession>
<dbReference type="Proteomes" id="UP001152795">
    <property type="component" value="Unassembled WGS sequence"/>
</dbReference>
<dbReference type="InterPro" id="IPR014716">
    <property type="entry name" value="Fibrinogen_a/b/g_C_1"/>
</dbReference>
<protein>
    <submittedName>
        <fullName evidence="1">Uncharacterized protein</fullName>
    </submittedName>
</protein>
<organism evidence="1 2">
    <name type="scientific">Paramuricea clavata</name>
    <name type="common">Red gorgonian</name>
    <name type="synonym">Violescent sea-whip</name>
    <dbReference type="NCBI Taxonomy" id="317549"/>
    <lineage>
        <taxon>Eukaryota</taxon>
        <taxon>Metazoa</taxon>
        <taxon>Cnidaria</taxon>
        <taxon>Anthozoa</taxon>
        <taxon>Octocorallia</taxon>
        <taxon>Malacalcyonacea</taxon>
        <taxon>Plexauridae</taxon>
        <taxon>Paramuricea</taxon>
    </lineage>
</organism>
<dbReference type="Pfam" id="PF00147">
    <property type="entry name" value="Fibrinogen_C"/>
    <property type="match status" value="1"/>
</dbReference>
<name>A0A7D9EGV2_PARCT</name>
<dbReference type="OrthoDB" id="5976246at2759"/>
<dbReference type="NCBIfam" id="NF040941">
    <property type="entry name" value="GGGWT_bact"/>
    <property type="match status" value="1"/>
</dbReference>
<proteinExistence type="predicted"/>
<dbReference type="EMBL" id="CACRXK020006557">
    <property type="protein sequence ID" value="CAB4009738.1"/>
    <property type="molecule type" value="Genomic_DNA"/>
</dbReference>
<gene>
    <name evidence="1" type="ORF">PACLA_8A060914</name>
</gene>
<dbReference type="InterPro" id="IPR036056">
    <property type="entry name" value="Fibrinogen-like_C"/>
</dbReference>
<evidence type="ECO:0000313" key="2">
    <source>
        <dbReference type="Proteomes" id="UP001152795"/>
    </source>
</evidence>
<evidence type="ECO:0000313" key="1">
    <source>
        <dbReference type="EMBL" id="CAB4009738.1"/>
    </source>
</evidence>
<comment type="caution">
    <text evidence="1">The sequence shown here is derived from an EMBL/GenBank/DDBJ whole genome shotgun (WGS) entry which is preliminary data.</text>
</comment>
<dbReference type="InterPro" id="IPR002181">
    <property type="entry name" value="Fibrinogen_a/b/g_C_dom"/>
</dbReference>
<feature type="non-terminal residue" evidence="1">
    <location>
        <position position="254"/>
    </location>
</feature>
<dbReference type="SUPFAM" id="SSF56496">
    <property type="entry name" value="Fibrinogen C-terminal domain-like"/>
    <property type="match status" value="1"/>
</dbReference>
<dbReference type="Gene3D" id="3.90.215.10">
    <property type="entry name" value="Gamma Fibrinogen, chain A, domain 1"/>
    <property type="match status" value="1"/>
</dbReference>
<sequence length="254" mass="28574">NLVLTASARNLEPCPQRTLCMRTLSSPPEPCPHRQNFVLTEPCPHRQNLVLSRLLTTKPSSDLTYGKPSSRRKIIVLKVSRADLNVCAWCDVDTAGGFATLVKFQLTTQGRCSGWFWVIQFGIRCIRPLGKKSNNIFQVYCDMETQDGGWTLVYSYTFTNYKKMNSCRNAVTPVPNWPANVNVPISTTPPLNELTRGAVDYNLWKNIGREILIKSNINHWLICQENGGSLVAKKNGPMKCQNINNVAFKCHGRS</sequence>
<feature type="non-terminal residue" evidence="1">
    <location>
        <position position="1"/>
    </location>
</feature>
<reference evidence="1" key="1">
    <citation type="submission" date="2020-04" db="EMBL/GenBank/DDBJ databases">
        <authorList>
            <person name="Alioto T."/>
            <person name="Alioto T."/>
            <person name="Gomez Garrido J."/>
        </authorList>
    </citation>
    <scope>NUCLEOTIDE SEQUENCE</scope>
    <source>
        <strain evidence="1">A484AB</strain>
    </source>
</reference>
<dbReference type="AlphaFoldDB" id="A0A7D9EGV2"/>